<dbReference type="RefSeq" id="WP_051225226.1">
    <property type="nucleotide sequence ID" value="NZ_AUEH01000015.1"/>
</dbReference>
<accession>A0A0R1X9P7</accession>
<gene>
    <name evidence="2" type="ORF">FC91_GL002842</name>
</gene>
<comment type="caution">
    <text evidence="2">The sequence shown here is derived from an EMBL/GenBank/DDBJ whole genome shotgun (WGS) entry which is preliminary data.</text>
</comment>
<keyword evidence="1" id="KW-0732">Signal</keyword>
<feature type="chain" id="PRO_5039475500" evidence="1">
    <location>
        <begin position="24"/>
        <end position="538"/>
    </location>
</feature>
<reference evidence="2 3" key="1">
    <citation type="journal article" date="2015" name="Genome Announc.">
        <title>Expanding the biotechnology potential of lactobacilli through comparative genomics of 213 strains and associated genera.</title>
        <authorList>
            <person name="Sun Z."/>
            <person name="Harris H.M."/>
            <person name="McCann A."/>
            <person name="Guo C."/>
            <person name="Argimon S."/>
            <person name="Zhang W."/>
            <person name="Yang X."/>
            <person name="Jeffery I.B."/>
            <person name="Cooney J.C."/>
            <person name="Kagawa T.F."/>
            <person name="Liu W."/>
            <person name="Song Y."/>
            <person name="Salvetti E."/>
            <person name="Wrobel A."/>
            <person name="Rasinkangas P."/>
            <person name="Parkhill J."/>
            <person name="Rea M.C."/>
            <person name="O'Sullivan O."/>
            <person name="Ritari J."/>
            <person name="Douillard F.P."/>
            <person name="Paul Ross R."/>
            <person name="Yang R."/>
            <person name="Briner A.E."/>
            <person name="Felis G.E."/>
            <person name="de Vos W.M."/>
            <person name="Barrangou R."/>
            <person name="Klaenhammer T.R."/>
            <person name="Caufield P.W."/>
            <person name="Cui Y."/>
            <person name="Zhang H."/>
            <person name="O'Toole P.W."/>
        </authorList>
    </citation>
    <scope>NUCLEOTIDE SEQUENCE [LARGE SCALE GENOMIC DNA]</scope>
    <source>
        <strain evidence="2 3">DSM 16991</strain>
    </source>
</reference>
<protein>
    <submittedName>
        <fullName evidence="2">Protein translocase subunit seca 2</fullName>
    </submittedName>
</protein>
<dbReference type="AlphaFoldDB" id="A0A0R1X9P7"/>
<evidence type="ECO:0000313" key="2">
    <source>
        <dbReference type="EMBL" id="KRM26919.1"/>
    </source>
</evidence>
<name>A0A0R1X9P7_9LACO</name>
<dbReference type="eggNOG" id="COG5492">
    <property type="taxonomic scope" value="Bacteria"/>
</dbReference>
<dbReference type="PATRIC" id="fig|1122147.4.peg.2928"/>
<organism evidence="2 3">
    <name type="scientific">Schleiferilactobacillus harbinensis DSM 16991</name>
    <dbReference type="NCBI Taxonomy" id="1122147"/>
    <lineage>
        <taxon>Bacteria</taxon>
        <taxon>Bacillati</taxon>
        <taxon>Bacillota</taxon>
        <taxon>Bacilli</taxon>
        <taxon>Lactobacillales</taxon>
        <taxon>Lactobacillaceae</taxon>
        <taxon>Schleiferilactobacillus</taxon>
    </lineage>
</organism>
<sequence>MKKFLLKLLVVLSLGILAGSVLAAPVMGVLTPQVAEAADTPPAPPNTPSRAGWSFNLLLTWLITNGITSQPADANFVEGTSAKIDFASTYDKKVWLLDTNDVTGVTTQIYRNGAWSAYSAAPTIVKKAPTANITMDLGSNLPVGTYYFQFTVNYNGGIRNAYSERIKVTIVPAPEDAVSIGPVPHRSVIFWGESTDIDANLLPENSTSVVTWTPPAANMGSLAVTTGLVTRFASTLIDANATDERLNNDNGLPATIGATATNTVRPGTVNGSTQVIVGGLVKQDAIAGRSFSYTPAALDGITFPQGMTPSYQWTVYNANRQKVTTSAVLNNPSFSWSSVVKPPVSDRYYLQLNIILKGSGNTVTWRSNMAPLVVSTPASQLIAVPNLRFMNYVDGVFRTPTIADFYQASGVTLRYSPLTTQVGRGTYDGNNTGFLAVQTVGQNWNLSVQASGFTHQLSGLSLPTNPTLTLAVPLANGGSQVVSVPTGDAAAPVTVLANQTTNYSGNLNSATTLQVPQTSFMLTGNYQSNLTWTLTQAP</sequence>
<evidence type="ECO:0000256" key="1">
    <source>
        <dbReference type="SAM" id="SignalP"/>
    </source>
</evidence>
<dbReference type="OrthoDB" id="2297803at2"/>
<feature type="signal peptide" evidence="1">
    <location>
        <begin position="1"/>
        <end position="23"/>
    </location>
</feature>
<evidence type="ECO:0000313" key="3">
    <source>
        <dbReference type="Proteomes" id="UP000050949"/>
    </source>
</evidence>
<proteinExistence type="predicted"/>
<dbReference type="EMBL" id="AZFW01000060">
    <property type="protein sequence ID" value="KRM26919.1"/>
    <property type="molecule type" value="Genomic_DNA"/>
</dbReference>
<dbReference type="Proteomes" id="UP000050949">
    <property type="component" value="Unassembled WGS sequence"/>
</dbReference>